<dbReference type="SUPFAM" id="SSF48452">
    <property type="entry name" value="TPR-like"/>
    <property type="match status" value="1"/>
</dbReference>
<feature type="signal peptide" evidence="1">
    <location>
        <begin position="1"/>
        <end position="22"/>
    </location>
</feature>
<evidence type="ECO:0000313" key="3">
    <source>
        <dbReference type="Proteomes" id="UP000223913"/>
    </source>
</evidence>
<dbReference type="OrthoDB" id="1376641at2"/>
<sequence>MSVLLRTVVFILCVVTSSSTFAQDSLFAFVQNGRSRALPKEIRDHKYETAKHLYDQLIQARGDSRKPVPKFVMNAGERYVAWMNPFTTEIGLEETAYDVCTRMGADSLNAMAALLAHEITHYYENHDWSRSFVSANKKLDISTKIGELNEGLKFEVQADYLGGILAISAGYNTYNVFDKFLKQAYEAYDLPAAIEGYPNLEERLITSASTAERLRKLHNVYLMANLLTLLEAHATADQYYQNILTDFQSYEVYNNAGVNACLGAIHLTDPLKLPYAFPLELDLGSRLDGLNTREIHDADQKKAELLRHAESWLKNAIELAPEKPIGYLNLAIVYTLREAWLDATYFASKALALSQQSASFKQSADAQIALGIINALQDKIDEARTQFTLALPGNRALAQANLARIQGPPAPPVIATKPATGVETIEEVILEDVLAEPQFTITSELPNEVICGRQNLEQSELLIHYVSEGEYALFHQTMPNYEGATQKGIRLGDQAHEILRAYGDPPKTLELPAGRCLSYPEQHLLFLLNDQNQLQQWIVYSTKL</sequence>
<evidence type="ECO:0008006" key="4">
    <source>
        <dbReference type="Google" id="ProtNLM"/>
    </source>
</evidence>
<dbReference type="Proteomes" id="UP000223913">
    <property type="component" value="Unassembled WGS sequence"/>
</dbReference>
<feature type="chain" id="PRO_5013220396" description="Peptidase M48 domain-containing protein" evidence="1">
    <location>
        <begin position="23"/>
        <end position="544"/>
    </location>
</feature>
<reference evidence="2 3" key="1">
    <citation type="submission" date="2017-10" db="EMBL/GenBank/DDBJ databases">
        <title>The draft genome sequence of Lewinella nigricans NBRC 102662.</title>
        <authorList>
            <person name="Wang K."/>
        </authorList>
    </citation>
    <scope>NUCLEOTIDE SEQUENCE [LARGE SCALE GENOMIC DNA]</scope>
    <source>
        <strain evidence="2 3">NBRC 102662</strain>
    </source>
</reference>
<dbReference type="RefSeq" id="WP_099148624.1">
    <property type="nucleotide sequence ID" value="NZ_PDUD01000004.1"/>
</dbReference>
<evidence type="ECO:0000256" key="1">
    <source>
        <dbReference type="SAM" id="SignalP"/>
    </source>
</evidence>
<evidence type="ECO:0000313" key="2">
    <source>
        <dbReference type="EMBL" id="PHN07835.1"/>
    </source>
</evidence>
<gene>
    <name evidence="2" type="ORF">CRP01_03535</name>
</gene>
<dbReference type="EMBL" id="PDUD01000004">
    <property type="protein sequence ID" value="PHN07835.1"/>
    <property type="molecule type" value="Genomic_DNA"/>
</dbReference>
<comment type="caution">
    <text evidence="2">The sequence shown here is derived from an EMBL/GenBank/DDBJ whole genome shotgun (WGS) entry which is preliminary data.</text>
</comment>
<proteinExistence type="predicted"/>
<keyword evidence="1" id="KW-0732">Signal</keyword>
<name>A0A2D0NH67_FLAN2</name>
<dbReference type="AlphaFoldDB" id="A0A2D0NH67"/>
<organism evidence="2 3">
    <name type="scientific">Flavilitoribacter nigricans (strain ATCC 23147 / DSM 23189 / NBRC 102662 / NCIMB 1420 / SS-2)</name>
    <name type="common">Lewinella nigricans</name>
    <dbReference type="NCBI Taxonomy" id="1122177"/>
    <lineage>
        <taxon>Bacteria</taxon>
        <taxon>Pseudomonadati</taxon>
        <taxon>Bacteroidota</taxon>
        <taxon>Saprospiria</taxon>
        <taxon>Saprospirales</taxon>
        <taxon>Lewinellaceae</taxon>
        <taxon>Flavilitoribacter</taxon>
    </lineage>
</organism>
<dbReference type="Gene3D" id="1.25.40.10">
    <property type="entry name" value="Tetratricopeptide repeat domain"/>
    <property type="match status" value="1"/>
</dbReference>
<accession>A0A2D0NH67</accession>
<dbReference type="InterPro" id="IPR011990">
    <property type="entry name" value="TPR-like_helical_dom_sf"/>
</dbReference>
<keyword evidence="3" id="KW-1185">Reference proteome</keyword>
<protein>
    <recommendedName>
        <fullName evidence="4">Peptidase M48 domain-containing protein</fullName>
    </recommendedName>
</protein>